<feature type="coiled-coil region" evidence="1">
    <location>
        <begin position="5"/>
        <end position="32"/>
    </location>
</feature>
<feature type="region of interest" description="Disordered" evidence="2">
    <location>
        <begin position="136"/>
        <end position="192"/>
    </location>
</feature>
<comment type="caution">
    <text evidence="4">The sequence shown here is derived from an EMBL/GenBank/DDBJ whole genome shotgun (WGS) entry which is preliminary data.</text>
</comment>
<dbReference type="Pfam" id="PF16026">
    <property type="entry name" value="MIEAP"/>
    <property type="match status" value="1"/>
</dbReference>
<organism evidence="4 5">
    <name type="scientific">Sinanodonta woodiana</name>
    <name type="common">Chinese pond mussel</name>
    <name type="synonym">Anodonta woodiana</name>
    <dbReference type="NCBI Taxonomy" id="1069815"/>
    <lineage>
        <taxon>Eukaryota</taxon>
        <taxon>Metazoa</taxon>
        <taxon>Spiralia</taxon>
        <taxon>Lophotrochozoa</taxon>
        <taxon>Mollusca</taxon>
        <taxon>Bivalvia</taxon>
        <taxon>Autobranchia</taxon>
        <taxon>Heteroconchia</taxon>
        <taxon>Palaeoheterodonta</taxon>
        <taxon>Unionida</taxon>
        <taxon>Unionoidea</taxon>
        <taxon>Unionidae</taxon>
        <taxon>Unioninae</taxon>
        <taxon>Sinanodonta</taxon>
    </lineage>
</organism>
<proteinExistence type="predicted"/>
<reference evidence="4 5" key="1">
    <citation type="submission" date="2024-11" db="EMBL/GenBank/DDBJ databases">
        <title>Chromosome-level genome assembly of the freshwater bivalve Anodonta woodiana.</title>
        <authorList>
            <person name="Chen X."/>
        </authorList>
    </citation>
    <scope>NUCLEOTIDE SEQUENCE [LARGE SCALE GENOMIC DNA]</scope>
    <source>
        <strain evidence="4">MN2024</strain>
        <tissue evidence="4">Gills</tissue>
    </source>
</reference>
<evidence type="ECO:0000313" key="5">
    <source>
        <dbReference type="Proteomes" id="UP001634394"/>
    </source>
</evidence>
<evidence type="ECO:0000256" key="2">
    <source>
        <dbReference type="SAM" id="MobiDB-lite"/>
    </source>
</evidence>
<feature type="compositionally biased region" description="Basic and acidic residues" evidence="2">
    <location>
        <begin position="136"/>
        <end position="153"/>
    </location>
</feature>
<feature type="domain" description="Mitochondria-eating protein C-terminal" evidence="3">
    <location>
        <begin position="342"/>
        <end position="417"/>
    </location>
</feature>
<dbReference type="EMBL" id="JBJQND010000004">
    <property type="protein sequence ID" value="KAL3879244.1"/>
    <property type="molecule type" value="Genomic_DNA"/>
</dbReference>
<evidence type="ECO:0000313" key="4">
    <source>
        <dbReference type="EMBL" id="KAL3879244.1"/>
    </source>
</evidence>
<protein>
    <recommendedName>
        <fullName evidence="3">Mitochondria-eating protein C-terminal domain-containing protein</fullName>
    </recommendedName>
</protein>
<evidence type="ECO:0000259" key="3">
    <source>
        <dbReference type="Pfam" id="PF16026"/>
    </source>
</evidence>
<keyword evidence="5" id="KW-1185">Reference proteome</keyword>
<gene>
    <name evidence="4" type="ORF">ACJMK2_031549</name>
</gene>
<evidence type="ECO:0000256" key="1">
    <source>
        <dbReference type="SAM" id="Coils"/>
    </source>
</evidence>
<sequence length="420" mass="48814">MEPNLIKLKGKNEKLTQKVQELKTQLRRDNEKWQLEGCNWKFKYEELERKMKESTEHSCKESSPDDSVQFGCVNGTEKCYIHEQEIRELKERVLSLEEVQRAVQEKADHLNAKYKRKNNELLNRITILERNLQKAHNERDALKEKLKSSKSVEDSQENVGLPERRARSQNGETLSNGKKRKTKIRMERDSLKKDNESLRMRLSEIAGSLVLDRNPSIADLSDNYRPSKLADSFSELYDNEWTDAFEEQEGNEKEAIQKLLTILVNIHKKCRILGSKYLLALEESSITLPWKGRKILDQTAQIPPVIRKFLLEIRKNLTPLIIPILTQCFQEMFIGKTEESFKDRKATSRYIETCTQLCWYMAIKDPPVVLGPIPNEEDIVNKDLFSFYTSSGTHVHFCVWPPLLLHKGGSLLRKGVIQGK</sequence>
<dbReference type="InterPro" id="IPR031981">
    <property type="entry name" value="MIEAP_C"/>
</dbReference>
<dbReference type="AlphaFoldDB" id="A0ABD3WZ53"/>
<keyword evidence="1" id="KW-0175">Coiled coil</keyword>
<dbReference type="Proteomes" id="UP001634394">
    <property type="component" value="Unassembled WGS sequence"/>
</dbReference>
<name>A0ABD3WZ53_SINWO</name>
<accession>A0ABD3WZ53</accession>